<gene>
    <name evidence="2" type="ORF">ATK86_4750</name>
</gene>
<evidence type="ECO:0000313" key="2">
    <source>
        <dbReference type="EMBL" id="PKV80327.1"/>
    </source>
</evidence>
<reference evidence="2 3" key="1">
    <citation type="submission" date="2017-12" db="EMBL/GenBank/DDBJ databases">
        <title>Sequencing the genomes of 1000 Actinobacteria strains.</title>
        <authorList>
            <person name="Klenk H.-P."/>
        </authorList>
    </citation>
    <scope>NUCLEOTIDE SEQUENCE [LARGE SCALE GENOMIC DNA]</scope>
    <source>
        <strain evidence="2 3">DSM 44489</strain>
    </source>
</reference>
<evidence type="ECO:0008006" key="4">
    <source>
        <dbReference type="Google" id="ProtNLM"/>
    </source>
</evidence>
<feature type="chain" id="PRO_5014846438" description="MspA protein" evidence="1">
    <location>
        <begin position="25"/>
        <end position="76"/>
    </location>
</feature>
<accession>A0A2N3VFE7</accession>
<proteinExistence type="predicted"/>
<organism evidence="2 3">
    <name type="scientific">Nocardia fluminea</name>
    <dbReference type="NCBI Taxonomy" id="134984"/>
    <lineage>
        <taxon>Bacteria</taxon>
        <taxon>Bacillati</taxon>
        <taxon>Actinomycetota</taxon>
        <taxon>Actinomycetes</taxon>
        <taxon>Mycobacteriales</taxon>
        <taxon>Nocardiaceae</taxon>
        <taxon>Nocardia</taxon>
    </lineage>
</organism>
<dbReference type="Proteomes" id="UP000233766">
    <property type="component" value="Unassembled WGS sequence"/>
</dbReference>
<keyword evidence="3" id="KW-1185">Reference proteome</keyword>
<name>A0A2N3VFE7_9NOCA</name>
<sequence>MKRLMIVGVLAAMSSTLGAGIASAQLPAEARVVSGSLGTGSAAIGSTSFDTIDANLSLILRCTLLPSLSGAPRCTG</sequence>
<dbReference type="EMBL" id="PJMW01000002">
    <property type="protein sequence ID" value="PKV80327.1"/>
    <property type="molecule type" value="Genomic_DNA"/>
</dbReference>
<comment type="caution">
    <text evidence="2">The sequence shown here is derived from an EMBL/GenBank/DDBJ whole genome shotgun (WGS) entry which is preliminary data.</text>
</comment>
<dbReference type="RefSeq" id="WP_101466284.1">
    <property type="nucleotide sequence ID" value="NZ_PJMW01000002.1"/>
</dbReference>
<feature type="signal peptide" evidence="1">
    <location>
        <begin position="1"/>
        <end position="24"/>
    </location>
</feature>
<evidence type="ECO:0000256" key="1">
    <source>
        <dbReference type="SAM" id="SignalP"/>
    </source>
</evidence>
<dbReference type="AlphaFoldDB" id="A0A2N3VFE7"/>
<keyword evidence="1" id="KW-0732">Signal</keyword>
<protein>
    <recommendedName>
        <fullName evidence="4">MspA protein</fullName>
    </recommendedName>
</protein>
<evidence type="ECO:0000313" key="3">
    <source>
        <dbReference type="Proteomes" id="UP000233766"/>
    </source>
</evidence>
<dbReference type="OrthoDB" id="9996335at2"/>